<dbReference type="EMBL" id="WOFH01000011">
    <property type="protein sequence ID" value="MUN40427.1"/>
    <property type="molecule type" value="Genomic_DNA"/>
</dbReference>
<sequence>MTIASAVLERIPEQVRPIIIRQRVLLKFGMTGGLCYAVTTAIYYALKFTLLQSKPVTALLVATAAATALSYVLQRRWAFRVTNGRRRSSEILLFVLINAISMGINAIPLYAARYWFGLAEPHVSQRVQEFSDFFSGMILGTLLAMLFRWWAYRSFVFSSRNLAGEQVERRSGR</sequence>
<dbReference type="AlphaFoldDB" id="A0A7K1L7K6"/>
<organism evidence="8 9">
    <name type="scientific">Actinomadura litoris</name>
    <dbReference type="NCBI Taxonomy" id="2678616"/>
    <lineage>
        <taxon>Bacteria</taxon>
        <taxon>Bacillati</taxon>
        <taxon>Actinomycetota</taxon>
        <taxon>Actinomycetes</taxon>
        <taxon>Streptosporangiales</taxon>
        <taxon>Thermomonosporaceae</taxon>
        <taxon>Actinomadura</taxon>
    </lineage>
</organism>
<evidence type="ECO:0000313" key="8">
    <source>
        <dbReference type="EMBL" id="MUN40427.1"/>
    </source>
</evidence>
<dbReference type="RefSeq" id="WP_156219564.1">
    <property type="nucleotide sequence ID" value="NZ_WOFH01000011.1"/>
</dbReference>
<keyword evidence="9" id="KW-1185">Reference proteome</keyword>
<evidence type="ECO:0000313" key="9">
    <source>
        <dbReference type="Proteomes" id="UP000432015"/>
    </source>
</evidence>
<evidence type="ECO:0000259" key="7">
    <source>
        <dbReference type="Pfam" id="PF04138"/>
    </source>
</evidence>
<evidence type="ECO:0000256" key="6">
    <source>
        <dbReference type="SAM" id="Phobius"/>
    </source>
</evidence>
<feature type="transmembrane region" description="Helical" evidence="6">
    <location>
        <begin position="24"/>
        <end position="44"/>
    </location>
</feature>
<evidence type="ECO:0000256" key="3">
    <source>
        <dbReference type="ARBA" id="ARBA00022692"/>
    </source>
</evidence>
<evidence type="ECO:0000256" key="4">
    <source>
        <dbReference type="ARBA" id="ARBA00022989"/>
    </source>
</evidence>
<evidence type="ECO:0000256" key="2">
    <source>
        <dbReference type="ARBA" id="ARBA00009399"/>
    </source>
</evidence>
<dbReference type="PANTHER" id="PTHR38459:SF1">
    <property type="entry name" value="PROPHAGE BACTOPRENOL-LINKED GLUCOSE TRANSLOCASE HOMOLOG"/>
    <property type="match status" value="1"/>
</dbReference>
<dbReference type="Pfam" id="PF04138">
    <property type="entry name" value="GtrA_DPMS_TM"/>
    <property type="match status" value="1"/>
</dbReference>
<gene>
    <name evidence="8" type="ORF">GNZ18_28070</name>
</gene>
<dbReference type="Proteomes" id="UP000432015">
    <property type="component" value="Unassembled WGS sequence"/>
</dbReference>
<proteinExistence type="inferred from homology"/>
<keyword evidence="3 6" id="KW-0812">Transmembrane</keyword>
<dbReference type="PANTHER" id="PTHR38459">
    <property type="entry name" value="PROPHAGE BACTOPRENOL-LINKED GLUCOSE TRANSLOCASE HOMOLOG"/>
    <property type="match status" value="1"/>
</dbReference>
<evidence type="ECO:0000256" key="5">
    <source>
        <dbReference type="ARBA" id="ARBA00023136"/>
    </source>
</evidence>
<protein>
    <submittedName>
        <fullName evidence="8">GtrA family protein</fullName>
    </submittedName>
</protein>
<dbReference type="InterPro" id="IPR007267">
    <property type="entry name" value="GtrA_DPMS_TM"/>
</dbReference>
<comment type="subcellular location">
    <subcellularLocation>
        <location evidence="1">Membrane</location>
        <topology evidence="1">Multi-pass membrane protein</topology>
    </subcellularLocation>
</comment>
<feature type="domain" description="GtrA/DPMS transmembrane" evidence="7">
    <location>
        <begin position="27"/>
        <end position="157"/>
    </location>
</feature>
<dbReference type="GO" id="GO:0005886">
    <property type="term" value="C:plasma membrane"/>
    <property type="evidence" value="ECO:0007669"/>
    <property type="project" value="TreeGrafter"/>
</dbReference>
<reference evidence="8 9" key="1">
    <citation type="submission" date="2019-11" db="EMBL/GenBank/DDBJ databases">
        <authorList>
            <person name="Cao P."/>
        </authorList>
    </citation>
    <scope>NUCLEOTIDE SEQUENCE [LARGE SCALE GENOMIC DNA]</scope>
    <source>
        <strain evidence="8 9">NEAU-AAG5</strain>
    </source>
</reference>
<feature type="transmembrane region" description="Helical" evidence="6">
    <location>
        <begin position="133"/>
        <end position="151"/>
    </location>
</feature>
<keyword evidence="4 6" id="KW-1133">Transmembrane helix</keyword>
<accession>A0A7K1L7K6</accession>
<feature type="transmembrane region" description="Helical" evidence="6">
    <location>
        <begin position="56"/>
        <end position="73"/>
    </location>
</feature>
<keyword evidence="5 6" id="KW-0472">Membrane</keyword>
<dbReference type="GO" id="GO:0000271">
    <property type="term" value="P:polysaccharide biosynthetic process"/>
    <property type="evidence" value="ECO:0007669"/>
    <property type="project" value="InterPro"/>
</dbReference>
<dbReference type="InterPro" id="IPR051401">
    <property type="entry name" value="GtrA_CellWall_Glycosyl"/>
</dbReference>
<name>A0A7K1L7K6_9ACTN</name>
<feature type="transmembrane region" description="Helical" evidence="6">
    <location>
        <begin position="93"/>
        <end position="113"/>
    </location>
</feature>
<comment type="caution">
    <text evidence="8">The sequence shown here is derived from an EMBL/GenBank/DDBJ whole genome shotgun (WGS) entry which is preliminary data.</text>
</comment>
<evidence type="ECO:0000256" key="1">
    <source>
        <dbReference type="ARBA" id="ARBA00004141"/>
    </source>
</evidence>
<comment type="similarity">
    <text evidence="2">Belongs to the GtrA family.</text>
</comment>